<reference evidence="1 2" key="1">
    <citation type="submission" date="2019-07" db="EMBL/GenBank/DDBJ databases">
        <title>Chromosome genome assembly for large yellow croaker.</title>
        <authorList>
            <person name="Xiao S."/>
        </authorList>
    </citation>
    <scope>NUCLEOTIDE SEQUENCE [LARGE SCALE GENOMIC DNA]</scope>
    <source>
        <strain evidence="1">JMULYC20181020</strain>
        <tissue evidence="1">Muscle</tissue>
    </source>
</reference>
<protein>
    <submittedName>
        <fullName evidence="1">Uncharacterized protein</fullName>
    </submittedName>
</protein>
<proteinExistence type="predicted"/>
<evidence type="ECO:0000313" key="1">
    <source>
        <dbReference type="EMBL" id="KAE8299786.1"/>
    </source>
</evidence>
<comment type="caution">
    <text evidence="1">The sequence shown here is derived from an EMBL/GenBank/DDBJ whole genome shotgun (WGS) entry which is preliminary data.</text>
</comment>
<dbReference type="EMBL" id="REGW02000002">
    <property type="protein sequence ID" value="KAE8299786.1"/>
    <property type="molecule type" value="Genomic_DNA"/>
</dbReference>
<accession>A0A6G0J8J2</accession>
<organism evidence="1 2">
    <name type="scientific">Larimichthys crocea</name>
    <name type="common">Large yellow croaker</name>
    <name type="synonym">Pseudosciaena crocea</name>
    <dbReference type="NCBI Taxonomy" id="215358"/>
    <lineage>
        <taxon>Eukaryota</taxon>
        <taxon>Metazoa</taxon>
        <taxon>Chordata</taxon>
        <taxon>Craniata</taxon>
        <taxon>Vertebrata</taxon>
        <taxon>Euteleostomi</taxon>
        <taxon>Actinopterygii</taxon>
        <taxon>Neopterygii</taxon>
        <taxon>Teleostei</taxon>
        <taxon>Neoteleostei</taxon>
        <taxon>Acanthomorphata</taxon>
        <taxon>Eupercaria</taxon>
        <taxon>Sciaenidae</taxon>
        <taxon>Larimichthys</taxon>
    </lineage>
</organism>
<keyword evidence="2" id="KW-1185">Reference proteome</keyword>
<dbReference type="AlphaFoldDB" id="A0A6G0J8J2"/>
<sequence>MVSRKDGLYTPAIAQELPVNLEANAEVVWNWLNAEQRMMATVTEYPNGIYYSVYTKMWKYPGGARVSTAHLTDGRFMAIGPQLPPLRTANENNGIPTKPLTQEVETQTEWLDTKEQANARVTAILTQLDLSDKASPTAVPPLEEPEMPCMDKLLILDQWDKTPEPSHFTTSVDQDVLLLQDDGEEDDFLFSKT</sequence>
<dbReference type="Proteomes" id="UP000424527">
    <property type="component" value="Unassembled WGS sequence"/>
</dbReference>
<gene>
    <name evidence="1" type="ORF">D5F01_LYC02204</name>
</gene>
<evidence type="ECO:0000313" key="2">
    <source>
        <dbReference type="Proteomes" id="UP000424527"/>
    </source>
</evidence>
<name>A0A6G0J8J2_LARCR</name>